<feature type="transmembrane region" description="Helical" evidence="1">
    <location>
        <begin position="844"/>
        <end position="860"/>
    </location>
</feature>
<reference evidence="2 3" key="1">
    <citation type="submission" date="2024-01" db="EMBL/GenBank/DDBJ databases">
        <authorList>
            <person name="Botero Cardona J."/>
        </authorList>
    </citation>
    <scope>NUCLEOTIDE SEQUENCE [LARGE SCALE GENOMIC DNA]</scope>
    <source>
        <strain evidence="2 3">LMG 33000</strain>
    </source>
</reference>
<feature type="transmembrane region" description="Helical" evidence="1">
    <location>
        <begin position="201"/>
        <end position="220"/>
    </location>
</feature>
<dbReference type="Pfam" id="PF09586">
    <property type="entry name" value="YfhO"/>
    <property type="match status" value="1"/>
</dbReference>
<evidence type="ECO:0000313" key="2">
    <source>
        <dbReference type="EMBL" id="CAK8053515.1"/>
    </source>
</evidence>
<feature type="transmembrane region" description="Helical" evidence="1">
    <location>
        <begin position="357"/>
        <end position="374"/>
    </location>
</feature>
<keyword evidence="1" id="KW-0472">Membrane</keyword>
<dbReference type="EMBL" id="CAWVOH010000001">
    <property type="protein sequence ID" value="CAK8053515.1"/>
    <property type="molecule type" value="Genomic_DNA"/>
</dbReference>
<dbReference type="PANTHER" id="PTHR38454">
    <property type="entry name" value="INTEGRAL MEMBRANE PROTEIN-RELATED"/>
    <property type="match status" value="1"/>
</dbReference>
<feature type="transmembrane region" description="Helical" evidence="1">
    <location>
        <begin position="232"/>
        <end position="252"/>
    </location>
</feature>
<dbReference type="RefSeq" id="WP_349641081.1">
    <property type="nucleotide sequence ID" value="NZ_CAWVOH010000001.1"/>
</dbReference>
<gene>
    <name evidence="2" type="ORF">R54876_GBNLAHCA_00070</name>
</gene>
<feature type="transmembrane region" description="Helical" evidence="1">
    <location>
        <begin position="386"/>
        <end position="408"/>
    </location>
</feature>
<keyword evidence="1" id="KW-1133">Transmembrane helix</keyword>
<evidence type="ECO:0000256" key="1">
    <source>
        <dbReference type="SAM" id="Phobius"/>
    </source>
</evidence>
<feature type="transmembrane region" description="Helical" evidence="1">
    <location>
        <begin position="296"/>
        <end position="313"/>
    </location>
</feature>
<comment type="caution">
    <text evidence="2">The sequence shown here is derived from an EMBL/GenBank/DDBJ whole genome shotgun (WGS) entry which is preliminary data.</text>
</comment>
<evidence type="ECO:0000313" key="3">
    <source>
        <dbReference type="Proteomes" id="UP001314241"/>
    </source>
</evidence>
<organism evidence="2 3">
    <name type="scientific">Eupransor demetentiae</name>
    <dbReference type="NCBI Taxonomy" id="3109584"/>
    <lineage>
        <taxon>Bacteria</taxon>
        <taxon>Bacillati</taxon>
        <taxon>Bacillota</taxon>
        <taxon>Bacilli</taxon>
        <taxon>Lactobacillales</taxon>
        <taxon>Lactobacillaceae</taxon>
        <taxon>Eupransor</taxon>
    </lineage>
</organism>
<accession>A0ABP0EMJ4</accession>
<feature type="transmembrane region" description="Helical" evidence="1">
    <location>
        <begin position="438"/>
        <end position="457"/>
    </location>
</feature>
<feature type="transmembrane region" description="Helical" evidence="1">
    <location>
        <begin position="137"/>
        <end position="155"/>
    </location>
</feature>
<feature type="transmembrane region" description="Helical" evidence="1">
    <location>
        <begin position="414"/>
        <end position="431"/>
    </location>
</feature>
<sequence length="871" mass="97968">MKNIKATLTKLTISPLALSFWIPVLIMGGYYASRGMMPFGHSTILTVDLGQQYIDQFAEFKHTLLNHPGSFFYSFANGLGGDMLSEWAYYLMSPFNLIFLLAKPMTFPAVILFVTLLKFGCAGLTMAYALKKLGLQKGYYLTLFAINYPLSGWFIANDLNLLWLDSAIILPLIILALEKLLRGGKWWPFALLLTASFILNYYIAYMMAIFIGLYFFWRLFQVGRPLWPKIKAFSSAVLTALGLAAWLLIPVFQQLQGSKVQHNSELHWGFDNDPIKLIVKLIPGSFDFQQMQDGQANFYVAAFALIALLAFFLQKGISRWVKLGAFGILFIFFLATTWAPLTIAFHGGQYPVWYPDRFSFIISFFIILLGAWAYHPDQLLDWKIRLTALVLMLGVVAYAWTQLGNLAYVQKDNITIFFLLSGLILIQLSAIPSGAIQLTFLLLTTVLALAINVSSTLHNFSYIGKDDYQNTIRALDASRAKIKGDHGWYRVGQDFERTRGDSMMEDYFGGSHFSSLVTTSTGNFYQNMGLPAGDNNVIYSNGTVITDSLLGFKYFFSGDDQFDREAGSPLARKMATRPDFNQYKFFARTDNTKVWKNPNALAPVYAANNKALKTNFTDSDPMHNQATLFQNLTGQASSALRTDNFESAVGHNLTVPDNLTNVTLAKKDVKKPASMDLYFTPSNSGPYYLTLGGNLKISDFDLFVNDKIVTQFATYRSAVVLNIADNVKGKQQKLTIRLRNDSIFTSQMALYHFDQKQLQSGIQNLQQNQISLSKHGQRSLSGDITTTKAKPLIMTSIPSDPGWQIYLDGKKVKGKQVGDYLLAIPSKPGKHHLTLRYTPRGFKYGYWITAFACFTLIMSVRPTKRPFVLQD</sequence>
<keyword evidence="1" id="KW-0812">Transmembrane</keyword>
<feature type="transmembrane region" description="Helical" evidence="1">
    <location>
        <begin position="162"/>
        <end position="181"/>
    </location>
</feature>
<dbReference type="Proteomes" id="UP001314241">
    <property type="component" value="Unassembled WGS sequence"/>
</dbReference>
<keyword evidence="3" id="KW-1185">Reference proteome</keyword>
<protein>
    <submittedName>
        <fullName evidence="2">Uncharacterized membrane protein YfhO (YfhO)</fullName>
    </submittedName>
</protein>
<proteinExistence type="predicted"/>
<name>A0ABP0EMJ4_9LACO</name>
<feature type="transmembrane region" description="Helical" evidence="1">
    <location>
        <begin position="12"/>
        <end position="32"/>
    </location>
</feature>
<dbReference type="InterPro" id="IPR018580">
    <property type="entry name" value="Uncharacterised_YfhO"/>
</dbReference>
<dbReference type="PANTHER" id="PTHR38454:SF1">
    <property type="entry name" value="INTEGRAL MEMBRANE PROTEIN"/>
    <property type="match status" value="1"/>
</dbReference>
<feature type="transmembrane region" description="Helical" evidence="1">
    <location>
        <begin position="325"/>
        <end position="345"/>
    </location>
</feature>